<accession>A0A238V2V6</accession>
<evidence type="ECO:0000313" key="1">
    <source>
        <dbReference type="EMBL" id="SNR27913.1"/>
    </source>
</evidence>
<organism evidence="1 2">
    <name type="scientific">Haloechinothrix alba</name>
    <dbReference type="NCBI Taxonomy" id="664784"/>
    <lineage>
        <taxon>Bacteria</taxon>
        <taxon>Bacillati</taxon>
        <taxon>Actinomycetota</taxon>
        <taxon>Actinomycetes</taxon>
        <taxon>Pseudonocardiales</taxon>
        <taxon>Pseudonocardiaceae</taxon>
        <taxon>Haloechinothrix</taxon>
    </lineage>
</organism>
<dbReference type="AlphaFoldDB" id="A0A238V2V6"/>
<sequence length="34" mass="3469">MAAQGRRVGEFAPSGVGGGQLVELDLPVGVVDMR</sequence>
<protein>
    <submittedName>
        <fullName evidence="1">Uncharacterized protein</fullName>
    </submittedName>
</protein>
<dbReference type="EMBL" id="FZNW01000001">
    <property type="protein sequence ID" value="SNR27913.1"/>
    <property type="molecule type" value="Genomic_DNA"/>
</dbReference>
<gene>
    <name evidence="1" type="ORF">SAMN06265360_101139</name>
</gene>
<evidence type="ECO:0000313" key="2">
    <source>
        <dbReference type="Proteomes" id="UP000198348"/>
    </source>
</evidence>
<keyword evidence="2" id="KW-1185">Reference proteome</keyword>
<reference evidence="1 2" key="1">
    <citation type="submission" date="2017-06" db="EMBL/GenBank/DDBJ databases">
        <authorList>
            <person name="Kim H.J."/>
            <person name="Triplett B.A."/>
        </authorList>
    </citation>
    <scope>NUCLEOTIDE SEQUENCE [LARGE SCALE GENOMIC DNA]</scope>
    <source>
        <strain evidence="1 2">DSM 45207</strain>
    </source>
</reference>
<dbReference type="Proteomes" id="UP000198348">
    <property type="component" value="Unassembled WGS sequence"/>
</dbReference>
<proteinExistence type="predicted"/>
<name>A0A238V2V6_9PSEU</name>